<dbReference type="GO" id="GO:0003677">
    <property type="term" value="F:DNA binding"/>
    <property type="evidence" value="ECO:0007669"/>
    <property type="project" value="UniProtKB-UniRule"/>
</dbReference>
<evidence type="ECO:0000313" key="9">
    <source>
        <dbReference type="EMBL" id="EHL13183.1"/>
    </source>
</evidence>
<keyword evidence="3" id="KW-0229">DNA integration</keyword>
<reference evidence="9 10" key="1">
    <citation type="submission" date="2011-08" db="EMBL/GenBank/DDBJ databases">
        <title>The Genome Sequence of Eubacteriaceae bacterium ACC19a.</title>
        <authorList>
            <consortium name="The Broad Institute Genome Sequencing Platform"/>
            <person name="Earl A."/>
            <person name="Ward D."/>
            <person name="Feldgarden M."/>
            <person name="Gevers D."/>
            <person name="Sizova M."/>
            <person name="Hazen A."/>
            <person name="Epstein S."/>
            <person name="Young S.K."/>
            <person name="Zeng Q."/>
            <person name="Gargeya S."/>
            <person name="Fitzgerald M."/>
            <person name="Haas B."/>
            <person name="Abouelleil A."/>
            <person name="Alvarado L."/>
            <person name="Arachchi H.M."/>
            <person name="Berlin A."/>
            <person name="Brown A."/>
            <person name="Chapman S.B."/>
            <person name="Chen Z."/>
            <person name="Dunbar C."/>
            <person name="Freedman E."/>
            <person name="Gearin G."/>
            <person name="Gellesch M."/>
            <person name="Goldberg J."/>
            <person name="Griggs A."/>
            <person name="Gujja S."/>
            <person name="Heiman D."/>
            <person name="Howarth C."/>
            <person name="Larson L."/>
            <person name="Lui A."/>
            <person name="MacDonald P.J.P."/>
            <person name="Montmayeur A."/>
            <person name="Murphy C."/>
            <person name="Neiman D."/>
            <person name="Pearson M."/>
            <person name="Priest M."/>
            <person name="Roberts A."/>
            <person name="Saif S."/>
            <person name="Shea T."/>
            <person name="Shenoy N."/>
            <person name="Sisk P."/>
            <person name="Stolte C."/>
            <person name="Sykes S."/>
            <person name="Wortman J."/>
            <person name="Nusbaum C."/>
            <person name="Birren B."/>
        </authorList>
    </citation>
    <scope>NUCLEOTIDE SEQUENCE [LARGE SCALE GENOMIC DNA]</scope>
    <source>
        <strain evidence="9 10">ACC19a</strain>
    </source>
</reference>
<dbReference type="Gene3D" id="1.10.150.130">
    <property type="match status" value="1"/>
</dbReference>
<dbReference type="InterPro" id="IPR044068">
    <property type="entry name" value="CB"/>
</dbReference>
<dbReference type="InterPro" id="IPR050090">
    <property type="entry name" value="Tyrosine_recombinase_XerCD"/>
</dbReference>
<dbReference type="SUPFAM" id="SSF56349">
    <property type="entry name" value="DNA breaking-rejoining enzymes"/>
    <property type="match status" value="1"/>
</dbReference>
<comment type="similarity">
    <text evidence="2">Belongs to the 'phage' integrase family.</text>
</comment>
<dbReference type="PROSITE" id="PS51900">
    <property type="entry name" value="CB"/>
    <property type="match status" value="1"/>
</dbReference>
<dbReference type="RefSeq" id="WP_009524720.1">
    <property type="nucleotide sequence ID" value="NZ_JH414547.1"/>
</dbReference>
<gene>
    <name evidence="9" type="ORF">HMPREF9629_00483</name>
</gene>
<dbReference type="GO" id="GO:0006310">
    <property type="term" value="P:DNA recombination"/>
    <property type="evidence" value="ECO:0007669"/>
    <property type="project" value="UniProtKB-KW"/>
</dbReference>
<dbReference type="PROSITE" id="PS51898">
    <property type="entry name" value="TYR_RECOMBINASE"/>
    <property type="match status" value="1"/>
</dbReference>
<dbReference type="PANTHER" id="PTHR30349">
    <property type="entry name" value="PHAGE INTEGRASE-RELATED"/>
    <property type="match status" value="1"/>
</dbReference>
<name>G9X260_9FIRM</name>
<evidence type="ECO:0000256" key="2">
    <source>
        <dbReference type="ARBA" id="ARBA00008857"/>
    </source>
</evidence>
<keyword evidence="4 6" id="KW-0238">DNA-binding</keyword>
<dbReference type="HOGENOM" id="CLU_027562_17_1_9"/>
<sequence length="316" mass="36822">MKTRQKYKNYLENYLKKAENLVKESTYATYNNTIRTHIIPILGEYYMHDITSDILQNMVIELSKNGRKDKKTGLSLKSIKDIMSIIKLTLKDAAKSNIIEHKDIQIIYPKAENSKKIKIFSKTNQKKISQKIYINFNYKNLGILLCMYTGLRIGEICALKWSDIDFETKILSVNKTIQRIFIKNTKNKSHSKVLITSPKSKSSNREIPLSNSIYNILKSHKPQDDDVYLLTGSKKYIEPRTYRSYYDKFIKNTGIEHINFHALRHTFATRLIESGVDYKTVSELLGHSSVNITLNLYIHPHMEQKRKAVECIDKFV</sequence>
<organism evidence="9 10">
    <name type="scientific">Peptoanaerobacter stomatis</name>
    <dbReference type="NCBI Taxonomy" id="796937"/>
    <lineage>
        <taxon>Bacteria</taxon>
        <taxon>Bacillati</taxon>
        <taxon>Bacillota</taxon>
        <taxon>Clostridia</taxon>
        <taxon>Peptostreptococcales</taxon>
        <taxon>Filifactoraceae</taxon>
        <taxon>Peptoanaerobacter</taxon>
    </lineage>
</organism>
<dbReference type="PANTHER" id="PTHR30349:SF64">
    <property type="entry name" value="PROPHAGE INTEGRASE INTD-RELATED"/>
    <property type="match status" value="1"/>
</dbReference>
<dbReference type="BioCyc" id="EBAC796937-HMP:GMGH-484-MONOMER"/>
<evidence type="ECO:0000256" key="4">
    <source>
        <dbReference type="ARBA" id="ARBA00023125"/>
    </source>
</evidence>
<dbReference type="InterPro" id="IPR002104">
    <property type="entry name" value="Integrase_catalytic"/>
</dbReference>
<dbReference type="InterPro" id="IPR013762">
    <property type="entry name" value="Integrase-like_cat_sf"/>
</dbReference>
<comment type="caution">
    <text evidence="9">The sequence shown here is derived from an EMBL/GenBank/DDBJ whole genome shotgun (WGS) entry which is preliminary data.</text>
</comment>
<dbReference type="InterPro" id="IPR011010">
    <property type="entry name" value="DNA_brk_join_enz"/>
</dbReference>
<evidence type="ECO:0008006" key="11">
    <source>
        <dbReference type="Google" id="ProtNLM"/>
    </source>
</evidence>
<protein>
    <recommendedName>
        <fullName evidence="11">Site-specific recombinase, phage integrase family</fullName>
    </recommendedName>
</protein>
<evidence type="ECO:0000256" key="5">
    <source>
        <dbReference type="ARBA" id="ARBA00023172"/>
    </source>
</evidence>
<dbReference type="GO" id="GO:0015074">
    <property type="term" value="P:DNA integration"/>
    <property type="evidence" value="ECO:0007669"/>
    <property type="project" value="UniProtKB-KW"/>
</dbReference>
<feature type="domain" description="Tyr recombinase" evidence="7">
    <location>
        <begin position="115"/>
        <end position="310"/>
    </location>
</feature>
<comment type="function">
    <text evidence="1">Site-specific tyrosine recombinase, which acts by catalyzing the cutting and rejoining of the recombining DNA molecules.</text>
</comment>
<dbReference type="CDD" id="cd01189">
    <property type="entry name" value="INT_ICEBs1_C_like"/>
    <property type="match status" value="1"/>
</dbReference>
<evidence type="ECO:0000259" key="8">
    <source>
        <dbReference type="PROSITE" id="PS51900"/>
    </source>
</evidence>
<feature type="domain" description="Core-binding (CB)" evidence="8">
    <location>
        <begin position="1"/>
        <end position="94"/>
    </location>
</feature>
<evidence type="ECO:0000256" key="6">
    <source>
        <dbReference type="PROSITE-ProRule" id="PRU01248"/>
    </source>
</evidence>
<evidence type="ECO:0000256" key="3">
    <source>
        <dbReference type="ARBA" id="ARBA00022908"/>
    </source>
</evidence>
<dbReference type="AlphaFoldDB" id="G9X260"/>
<evidence type="ECO:0000256" key="1">
    <source>
        <dbReference type="ARBA" id="ARBA00003283"/>
    </source>
</evidence>
<dbReference type="Proteomes" id="UP000006437">
    <property type="component" value="Unassembled WGS sequence"/>
</dbReference>
<dbReference type="Pfam" id="PF14659">
    <property type="entry name" value="Phage_int_SAM_3"/>
    <property type="match status" value="1"/>
</dbReference>
<dbReference type="InterPro" id="IPR010998">
    <property type="entry name" value="Integrase_recombinase_N"/>
</dbReference>
<accession>G9X260</accession>
<keyword evidence="5" id="KW-0233">DNA recombination</keyword>
<evidence type="ECO:0000259" key="7">
    <source>
        <dbReference type="PROSITE" id="PS51898"/>
    </source>
</evidence>
<dbReference type="EMBL" id="AFZE01000045">
    <property type="protein sequence ID" value="EHL13183.1"/>
    <property type="molecule type" value="Genomic_DNA"/>
</dbReference>
<proteinExistence type="inferred from homology"/>
<dbReference type="Pfam" id="PF00589">
    <property type="entry name" value="Phage_integrase"/>
    <property type="match status" value="1"/>
</dbReference>
<evidence type="ECO:0000313" key="10">
    <source>
        <dbReference type="Proteomes" id="UP000006437"/>
    </source>
</evidence>
<dbReference type="Gene3D" id="1.10.443.10">
    <property type="entry name" value="Intergrase catalytic core"/>
    <property type="match status" value="1"/>
</dbReference>
<dbReference type="InterPro" id="IPR004107">
    <property type="entry name" value="Integrase_SAM-like_N"/>
</dbReference>